<dbReference type="InterPro" id="IPR053728">
    <property type="entry name" value="Alginate_Permeability_Chnl"/>
</dbReference>
<dbReference type="AlphaFoldDB" id="F5YHE3"/>
<evidence type="ECO:0000313" key="1">
    <source>
        <dbReference type="EMBL" id="AEF85590.1"/>
    </source>
</evidence>
<dbReference type="KEGG" id="tpi:TREPR_2439"/>
<protein>
    <submittedName>
        <fullName evidence="1">Uncharacterized protein</fullName>
    </submittedName>
</protein>
<dbReference type="Proteomes" id="UP000009223">
    <property type="component" value="Chromosome"/>
</dbReference>
<evidence type="ECO:0000313" key="2">
    <source>
        <dbReference type="Proteomes" id="UP000009223"/>
    </source>
</evidence>
<accession>F5YHE3</accession>
<reference evidence="2" key="1">
    <citation type="submission" date="2009-12" db="EMBL/GenBank/DDBJ databases">
        <title>Complete sequence of Treponema primitia strain ZAS-2.</title>
        <authorList>
            <person name="Tetu S.G."/>
            <person name="Matson E."/>
            <person name="Ren Q."/>
            <person name="Seshadri R."/>
            <person name="Elbourne L."/>
            <person name="Hassan K.A."/>
            <person name="Durkin A."/>
            <person name="Radune D."/>
            <person name="Mohamoud Y."/>
            <person name="Shay R."/>
            <person name="Jin S."/>
            <person name="Zhang X."/>
            <person name="Lucey K."/>
            <person name="Ballor N.R."/>
            <person name="Ottesen E."/>
            <person name="Rosenthal R."/>
            <person name="Allen A."/>
            <person name="Leadbetter J.R."/>
            <person name="Paulsen I.T."/>
        </authorList>
    </citation>
    <scope>NUCLEOTIDE SEQUENCE [LARGE SCALE GENOMIC DNA]</scope>
    <source>
        <strain evidence="2">ATCC BAA-887 / DSM 12427 / ZAS-2</strain>
    </source>
</reference>
<organism evidence="1 2">
    <name type="scientific">Treponema primitia (strain ATCC BAA-887 / DSM 12427 / ZAS-2)</name>
    <dbReference type="NCBI Taxonomy" id="545694"/>
    <lineage>
        <taxon>Bacteria</taxon>
        <taxon>Pseudomonadati</taxon>
        <taxon>Spirochaetota</taxon>
        <taxon>Spirochaetia</taxon>
        <taxon>Spirochaetales</taxon>
        <taxon>Treponemataceae</taxon>
        <taxon>Treponema</taxon>
    </lineage>
</organism>
<dbReference type="EMBL" id="CP001843">
    <property type="protein sequence ID" value="AEF85590.1"/>
    <property type="molecule type" value="Genomic_DNA"/>
</dbReference>
<proteinExistence type="predicted"/>
<gene>
    <name evidence="1" type="ordered locus">TREPR_2439</name>
</gene>
<dbReference type="Gene3D" id="2.40.160.100">
    <property type="match status" value="1"/>
</dbReference>
<dbReference type="HOGENOM" id="CLU_643940_0_0_12"/>
<sequence length="415" mass="45629">MRIMGRRKTAVFWELILIFCASGGFGADFGVVVKTEPEYGSGSENFTLTGSVNPWVSALFSPAFNLYVSAGAYAEYTEQSLPFSREGFPLLIELERLELNWRPVPTVSFQLGRQQYGDPAGLIMAGLFDGLHGSWGFERLRFSLGALYTGLLYKKTANIAMTAHDLESYAAGTDYRDMTSYFASKRILVPVMVEFSDLSPRSSLALSVIAQFDMNRSDIEDDEAPLHSQYLEIQYLIEPREPLHITFAASAGLVEYGKPQMGFAAMVGADYEPPQAVKDLLSFQMRWSSGRMDSFFAPFFPVSNIAVGEIFTPRLTGLMQLKAAYSIRPHTNFSAEAGAGYFIRTDLETLQDANLDPALDSRFLGGELYCSLIWAPQSTLRLTAGGGAFFPGLGGAFASDTGIRWKASLGLMVSL</sequence>
<dbReference type="STRING" id="545694.TREPR_2439"/>
<name>F5YHE3_TREPZ</name>
<dbReference type="eggNOG" id="ENOG5031DAA">
    <property type="taxonomic scope" value="Bacteria"/>
</dbReference>
<keyword evidence="2" id="KW-1185">Reference proteome</keyword>
<reference evidence="1 2" key="2">
    <citation type="journal article" date="2011" name="ISME J.">
        <title>RNA-seq reveals cooperative metabolic interactions between two termite-gut spirochete species in co-culture.</title>
        <authorList>
            <person name="Rosenthal A.Z."/>
            <person name="Matson E.G."/>
            <person name="Eldar A."/>
            <person name="Leadbetter J.R."/>
        </authorList>
    </citation>
    <scope>NUCLEOTIDE SEQUENCE [LARGE SCALE GENOMIC DNA]</scope>
    <source>
        <strain evidence="2">ATCC BAA-887 / DSM 12427 / ZAS-2</strain>
    </source>
</reference>